<evidence type="ECO:0000256" key="9">
    <source>
        <dbReference type="ARBA" id="ARBA00023128"/>
    </source>
</evidence>
<keyword evidence="7" id="KW-0999">Mitochondrion inner membrane</keyword>
<keyword evidence="5" id="KW-0349">Heme</keyword>
<evidence type="ECO:0000256" key="12">
    <source>
        <dbReference type="SAM" id="MobiDB-lite"/>
    </source>
</evidence>
<feature type="region of interest" description="Disordered" evidence="12">
    <location>
        <begin position="1474"/>
        <end position="1499"/>
    </location>
</feature>
<keyword evidence="13" id="KW-0812">Transmembrane</keyword>
<sequence>MSQTVVCQAEVETLPILDHDRPLERSDSHYGTFSGHLVGDQQYFLNPGPPDLDAHTIDSSRGESGSIDLAIDSGLRVGNIFIDDKACMGVFAVGLNDTATGANLPSIQEHYDLPYAIVSLVFLAGFGGVFVNFICTPFPTRDNWAWIDGVRRRLLRSLFNQVFTMTKSSTNCSGSAWGGALVKAGVPWNVSETLKTFEDVFDIISRHYVTPSDHEHHENTEQRSARTSFIQIMRLPITWLGARRLPLSIIHVLGRRVFSLLSEIIRLRNEIYCTGLTCGRIFFSLPFIHVRERLGNTLLLACAGGALAVLWNFTSPFTNWATIAIAGFFLGWVYARDQSIIITDTLIIYSPNTPGILSIVSARVPPSLKGIVISITIGLGLVGATLGPLLFGIVVGKVGPGLRILPPVIVSVGEPAAGIYSHLIVDCSGLALGHHFLDHPPSHKARRSGAWTYKIHPVASNNMSLGSGTGVTDRLPHTRVTYVSNQIAFFSVESNRLVIVTLGQTATYEIELLDAHPHLEHGPSFDGVKNPHSQAPDAFAETEQYFSGGSLNSSVNASTSVHATINNTAQAEGSGFRIGKVYIEDKSCMGVFAVGLNDTATGANLPSIQDHYHLPYEVVSLVFLAGFGGYLISCMINSVLQNAIGTRNVLVMAGILYGGGSLLISFAPPFPVVMVGLCLMGFGGGFYEACLTSVISHVGIFSARPGPLHSCAMLWQFENIRFMNILYAFFGLVSPFVVGALAKAGIAWRVSFVAAEIPTALGFVQNIDPSEYSFIIGSRSLWQPWSPSAQGRTFLDISYPCSGLVSNHNRRNDNSSGDPIPGLTLPVGQSACFGLSTLPCPTGLALPLPGSFWGLGLVGATLGPLLFGITIGKVKPGLHILPPVIVSCDVTKLPSLPYFSGLSRLVGKSSKNEATLPRLSSRYLLCKIHPSVSKASSKKGQTYDGETDEEEVDRRKQNKAALAKKQSSGVDRISYWEDWDTINDIRDQIAKCGGEVVDERPREGYSLIDPRTEEGELELATRSTRTRCVVSFLFVEESIKRGSLMSPLESLLFVKEDKPVKFHLHESLSEDEIENLRYDILLRGGNPDVDISETQAVIHHKDFRRSAARDKRWRQIELFETSDWLKSSIARKRFTLTGAGGRLTAPPAARPKPLVQPGRKPGAPRTEFTEEDDERLILWMAYQFGRNQAGRQGNRPYQVLVQQVKCRAEHLWWTHRHTWHSWRERYKIKRTHFDPLIIQAVDERETKKKPKKHRVPEFPDSSIKDSDDESEDGEYVGGEERPNEANGDEEEAQEARPSKARAKPKPVKRRASDSSEVEDDPEPPKQIKQSASQPTRPTPRGVKRAKTGSRPEAPPFIKTSASQKAREAPPLKSPTQPPSELSSPVRASPPPRAEPIREESPDTEPELDQEQGDSSSTQLGNGIIDQAVLGGAQGAVDRHNAELAEMSVDEEQDEIEESPYEDPDVDVVGITQVDTPPVDMSMSQSEGDETGTESTDKSIQVNEAEETNETLLDTVEDQLLALANTYGAIYARVEAYYTRAVEDGKNQDAAIEFAGEQLRIDMRRDKGKGRAKETTADKCPVDHTNRAAWANLTPPSWHPPVPGTASDVGQIPHTSLPTLRETSSIPRLDGQKWVYPSEAQFFAAMARKNHSPHAPDMRVIVPIHNAVNERAWHELLAWEAGRGAEACGGVKLVSFKGRPGDRTPKAWFKTLLGYQAPFDRHDWVIDRCGTRMRYVIDFYTGRSSPTGLGPMHNSQPNVSFYLDVRPAIDNWEAVKMRLERFWADWIATGPGFCKDARAEPQMLVTNPSINPICMTEITIFSKYKLLTRDVPKLLDEVRVLVTAGVIDGIPVIVPDVAIWPPLCVVVFDAKTVGGQKVTA</sequence>
<feature type="region of interest" description="Disordered" evidence="12">
    <location>
        <begin position="935"/>
        <end position="963"/>
    </location>
</feature>
<feature type="region of interest" description="Disordered" evidence="12">
    <location>
        <begin position="1140"/>
        <end position="1167"/>
    </location>
</feature>
<feature type="domain" description="TERF2-interacting telomeric protein 1 Myb" evidence="14">
    <location>
        <begin position="1168"/>
        <end position="1227"/>
    </location>
</feature>
<evidence type="ECO:0000256" key="4">
    <source>
        <dbReference type="ARBA" id="ARBA00012218"/>
    </source>
</evidence>
<evidence type="ECO:0000256" key="2">
    <source>
        <dbReference type="ARBA" id="ARBA00004273"/>
    </source>
</evidence>
<dbReference type="EC" id="4.4.1.17" evidence="4"/>
<dbReference type="STRING" id="983506.L8X1S8"/>
<keyword evidence="10 13" id="KW-0472">Membrane</keyword>
<dbReference type="PANTHER" id="PTHR12743:SF0">
    <property type="entry name" value="HOLOCYTOCHROME C-TYPE SYNTHASE"/>
    <property type="match status" value="1"/>
</dbReference>
<dbReference type="InterPro" id="IPR011701">
    <property type="entry name" value="MFS"/>
</dbReference>
<feature type="transmembrane region" description="Helical" evidence="13">
    <location>
        <begin position="317"/>
        <end position="335"/>
    </location>
</feature>
<dbReference type="GO" id="GO:0005743">
    <property type="term" value="C:mitochondrial inner membrane"/>
    <property type="evidence" value="ECO:0007669"/>
    <property type="project" value="UniProtKB-SubCell"/>
</dbReference>
<keyword evidence="16" id="KW-1185">Reference proteome</keyword>
<dbReference type="GO" id="GO:0046872">
    <property type="term" value="F:metal ion binding"/>
    <property type="evidence" value="ECO:0007669"/>
    <property type="project" value="UniProtKB-KW"/>
</dbReference>
<dbReference type="InterPro" id="IPR015010">
    <property type="entry name" value="TERF2IP_Myb"/>
</dbReference>
<comment type="subcellular location">
    <subcellularLocation>
        <location evidence="1">Membrane</location>
        <topology evidence="1">Multi-pass membrane protein</topology>
    </subcellularLocation>
    <subcellularLocation>
        <location evidence="2">Mitochondrion inner membrane</location>
    </subcellularLocation>
</comment>
<reference evidence="15 16" key="1">
    <citation type="journal article" date="2013" name="Nat. Commun.">
        <title>The evolution and pathogenic mechanisms of the rice sheath blight pathogen.</title>
        <authorList>
            <person name="Zheng A."/>
            <person name="Lin R."/>
            <person name="Xu L."/>
            <person name="Qin P."/>
            <person name="Tang C."/>
            <person name="Ai P."/>
            <person name="Zhang D."/>
            <person name="Liu Y."/>
            <person name="Sun Z."/>
            <person name="Feng H."/>
            <person name="Wang Y."/>
            <person name="Chen Y."/>
            <person name="Liang X."/>
            <person name="Fu R."/>
            <person name="Li Q."/>
            <person name="Zhang J."/>
            <person name="Yu X."/>
            <person name="Xie Z."/>
            <person name="Ding L."/>
            <person name="Guan P."/>
            <person name="Tang J."/>
            <person name="Liang Y."/>
            <person name="Wang S."/>
            <person name="Deng Q."/>
            <person name="Li S."/>
            <person name="Zhu J."/>
            <person name="Wang L."/>
            <person name="Liu H."/>
            <person name="Li P."/>
        </authorList>
    </citation>
    <scope>NUCLEOTIDE SEQUENCE [LARGE SCALE GENOMIC DNA]</scope>
    <source>
        <strain evidence="16">AG-1 IA</strain>
    </source>
</reference>
<keyword evidence="13" id="KW-1133">Transmembrane helix</keyword>
<dbReference type="Proteomes" id="UP000011668">
    <property type="component" value="Unassembled WGS sequence"/>
</dbReference>
<dbReference type="OrthoDB" id="4243at2759"/>
<dbReference type="HOGENOM" id="CLU_236246_0_0_1"/>
<feature type="transmembrane region" description="Helical" evidence="13">
    <location>
        <begin position="371"/>
        <end position="395"/>
    </location>
</feature>
<dbReference type="InterPro" id="IPR000511">
    <property type="entry name" value="Holocyt_c/c1_synthase"/>
</dbReference>
<keyword evidence="11 15" id="KW-0456">Lyase</keyword>
<evidence type="ECO:0000256" key="10">
    <source>
        <dbReference type="ARBA" id="ARBA00023136"/>
    </source>
</evidence>
<evidence type="ECO:0000256" key="5">
    <source>
        <dbReference type="ARBA" id="ARBA00022617"/>
    </source>
</evidence>
<feature type="compositionally biased region" description="Acidic residues" evidence="12">
    <location>
        <begin position="1401"/>
        <end position="1411"/>
    </location>
</feature>
<dbReference type="GO" id="GO:0004408">
    <property type="term" value="F:holocytochrome-c synthase activity"/>
    <property type="evidence" value="ECO:0007669"/>
    <property type="project" value="UniProtKB-EC"/>
</dbReference>
<dbReference type="InterPro" id="IPR009057">
    <property type="entry name" value="Homeodomain-like_sf"/>
</dbReference>
<feature type="compositionally biased region" description="Basic residues" evidence="12">
    <location>
        <begin position="1298"/>
        <end position="1309"/>
    </location>
</feature>
<dbReference type="PANTHER" id="PTHR12743">
    <property type="entry name" value="CYTOCHROME C1 HEME LYASE"/>
    <property type="match status" value="1"/>
</dbReference>
<comment type="caution">
    <text evidence="15">The sequence shown here is derived from an EMBL/GenBank/DDBJ whole genome shotgun (WGS) entry which is preliminary data.</text>
</comment>
<accession>L8X1S8</accession>
<dbReference type="SUPFAM" id="SSF103473">
    <property type="entry name" value="MFS general substrate transporter"/>
    <property type="match status" value="1"/>
</dbReference>
<dbReference type="CDD" id="cd06174">
    <property type="entry name" value="MFS"/>
    <property type="match status" value="1"/>
</dbReference>
<feature type="transmembrane region" description="Helical" evidence="13">
    <location>
        <begin position="113"/>
        <end position="135"/>
    </location>
</feature>
<dbReference type="Pfam" id="PF01265">
    <property type="entry name" value="Cyto_heme_lyase"/>
    <property type="match status" value="1"/>
</dbReference>
<feature type="transmembrane region" description="Helical" evidence="13">
    <location>
        <begin position="673"/>
        <end position="701"/>
    </location>
</feature>
<evidence type="ECO:0000256" key="7">
    <source>
        <dbReference type="ARBA" id="ARBA00022792"/>
    </source>
</evidence>
<evidence type="ECO:0000256" key="11">
    <source>
        <dbReference type="ARBA" id="ARBA00023239"/>
    </source>
</evidence>
<evidence type="ECO:0000313" key="16">
    <source>
        <dbReference type="Proteomes" id="UP000011668"/>
    </source>
</evidence>
<dbReference type="InterPro" id="IPR036259">
    <property type="entry name" value="MFS_trans_sf"/>
</dbReference>
<feature type="region of interest" description="Disordered" evidence="12">
    <location>
        <begin position="1244"/>
        <end position="1462"/>
    </location>
</feature>
<feature type="transmembrane region" description="Helical" evidence="13">
    <location>
        <begin position="614"/>
        <end position="636"/>
    </location>
</feature>
<evidence type="ECO:0000256" key="3">
    <source>
        <dbReference type="ARBA" id="ARBA00007255"/>
    </source>
</evidence>
<keyword evidence="8" id="KW-0408">Iron</keyword>
<keyword evidence="6" id="KW-0479">Metal-binding</keyword>
<feature type="compositionally biased region" description="Acidic residues" evidence="12">
    <location>
        <begin position="1447"/>
        <end position="1462"/>
    </location>
</feature>
<proteinExistence type="inferred from homology"/>
<evidence type="ECO:0000313" key="15">
    <source>
        <dbReference type="EMBL" id="ELU44180.1"/>
    </source>
</evidence>
<dbReference type="Pfam" id="PF07690">
    <property type="entry name" value="MFS_1"/>
    <property type="match status" value="1"/>
</dbReference>
<keyword evidence="9" id="KW-0496">Mitochondrion</keyword>
<evidence type="ECO:0000259" key="14">
    <source>
        <dbReference type="Pfam" id="PF08914"/>
    </source>
</evidence>
<dbReference type="Pfam" id="PF08914">
    <property type="entry name" value="Myb_Rap1"/>
    <property type="match status" value="1"/>
</dbReference>
<feature type="transmembrane region" description="Helical" evidence="13">
    <location>
        <begin position="722"/>
        <end position="742"/>
    </location>
</feature>
<evidence type="ECO:0000256" key="8">
    <source>
        <dbReference type="ARBA" id="ARBA00023004"/>
    </source>
</evidence>
<dbReference type="CDD" id="cd11655">
    <property type="entry name" value="rap1_myb-like"/>
    <property type="match status" value="1"/>
</dbReference>
<gene>
    <name evidence="15" type="ORF">AG1IA_01790</name>
</gene>
<evidence type="ECO:0000256" key="13">
    <source>
        <dbReference type="SAM" id="Phobius"/>
    </source>
</evidence>
<dbReference type="GO" id="GO:0022857">
    <property type="term" value="F:transmembrane transporter activity"/>
    <property type="evidence" value="ECO:0007669"/>
    <property type="project" value="InterPro"/>
</dbReference>
<protein>
    <recommendedName>
        <fullName evidence="4">holocytochrome-c synthase</fullName>
        <ecNumber evidence="4">4.4.1.17</ecNumber>
    </recommendedName>
</protein>
<dbReference type="Gene3D" id="1.20.1250.20">
    <property type="entry name" value="MFS general substrate transporter like domains"/>
    <property type="match status" value="1"/>
</dbReference>
<name>L8X1S8_THACA</name>
<evidence type="ECO:0000256" key="1">
    <source>
        <dbReference type="ARBA" id="ARBA00004141"/>
    </source>
</evidence>
<comment type="similarity">
    <text evidence="3">Belongs to the cytochrome c-type heme lyase family.</text>
</comment>
<feature type="transmembrane region" description="Helical" evidence="13">
    <location>
        <begin position="294"/>
        <end position="311"/>
    </location>
</feature>
<organism evidence="15 16">
    <name type="scientific">Thanatephorus cucumeris (strain AG1-IA)</name>
    <name type="common">Rice sheath blight fungus</name>
    <name type="synonym">Rhizoctonia solani</name>
    <dbReference type="NCBI Taxonomy" id="983506"/>
    <lineage>
        <taxon>Eukaryota</taxon>
        <taxon>Fungi</taxon>
        <taxon>Dikarya</taxon>
        <taxon>Basidiomycota</taxon>
        <taxon>Agaricomycotina</taxon>
        <taxon>Agaricomycetes</taxon>
        <taxon>Cantharellales</taxon>
        <taxon>Ceratobasidiaceae</taxon>
        <taxon>Rhizoctonia</taxon>
        <taxon>Rhizoctonia solani AG-1</taxon>
    </lineage>
</organism>
<dbReference type="PROSITE" id="PS00822">
    <property type="entry name" value="CYTO_HEME_LYASE_2"/>
    <property type="match status" value="1"/>
</dbReference>
<feature type="transmembrane region" description="Helical" evidence="13">
    <location>
        <begin position="648"/>
        <end position="667"/>
    </location>
</feature>
<dbReference type="EMBL" id="AFRT01000387">
    <property type="protein sequence ID" value="ELU44180.1"/>
    <property type="molecule type" value="Genomic_DNA"/>
</dbReference>
<dbReference type="SUPFAM" id="SSF46689">
    <property type="entry name" value="Homeodomain-like"/>
    <property type="match status" value="1"/>
</dbReference>
<dbReference type="Gene3D" id="1.10.10.60">
    <property type="entry name" value="Homeodomain-like"/>
    <property type="match status" value="1"/>
</dbReference>
<evidence type="ECO:0000256" key="6">
    <source>
        <dbReference type="ARBA" id="ARBA00022723"/>
    </source>
</evidence>